<dbReference type="GO" id="GO:0005524">
    <property type="term" value="F:ATP binding"/>
    <property type="evidence" value="ECO:0007669"/>
    <property type="project" value="UniProtKB-KW"/>
</dbReference>
<evidence type="ECO:0000256" key="1">
    <source>
        <dbReference type="ARBA" id="ARBA00022741"/>
    </source>
</evidence>
<reference evidence="4 5" key="1">
    <citation type="submission" date="2016-06" db="EMBL/GenBank/DDBJ databases">
        <authorList>
            <person name="Kjaerup R.B."/>
            <person name="Dalgaard T.S."/>
            <person name="Juul-Madsen H.R."/>
        </authorList>
    </citation>
    <scope>NUCLEOTIDE SEQUENCE [LARGE SCALE GENOMIC DNA]</scope>
    <source>
        <strain evidence="4 5">1081914.2</strain>
    </source>
</reference>
<dbReference type="GO" id="GO:0004016">
    <property type="term" value="F:adenylate cyclase activity"/>
    <property type="evidence" value="ECO:0007669"/>
    <property type="project" value="UniProtKB-ARBA"/>
</dbReference>
<proteinExistence type="predicted"/>
<dbReference type="InterPro" id="IPR027417">
    <property type="entry name" value="P-loop_NTPase"/>
</dbReference>
<organism evidence="4 5">
    <name type="scientific">Mycobacterium asiaticum</name>
    <dbReference type="NCBI Taxonomy" id="1790"/>
    <lineage>
        <taxon>Bacteria</taxon>
        <taxon>Bacillati</taxon>
        <taxon>Actinomycetota</taxon>
        <taxon>Actinomycetes</taxon>
        <taxon>Mycobacteriales</taxon>
        <taxon>Mycobacteriaceae</taxon>
        <taxon>Mycobacterium</taxon>
    </lineage>
</organism>
<dbReference type="CDD" id="cd07302">
    <property type="entry name" value="CHD"/>
    <property type="match status" value="1"/>
</dbReference>
<dbReference type="SUPFAM" id="SSF52540">
    <property type="entry name" value="P-loop containing nucleoside triphosphate hydrolases"/>
    <property type="match status" value="1"/>
</dbReference>
<dbReference type="InterPro" id="IPR029787">
    <property type="entry name" value="Nucleotide_cyclase"/>
</dbReference>
<dbReference type="Pfam" id="PF00211">
    <property type="entry name" value="Guanylate_cyc"/>
    <property type="match status" value="1"/>
</dbReference>
<evidence type="ECO:0000313" key="4">
    <source>
        <dbReference type="EMBL" id="OBI75598.1"/>
    </source>
</evidence>
<dbReference type="AlphaFoldDB" id="A0A1A3BMP9"/>
<feature type="domain" description="Guanylate cyclase" evidence="3">
    <location>
        <begin position="42"/>
        <end position="173"/>
    </location>
</feature>
<dbReference type="InterPro" id="IPR041664">
    <property type="entry name" value="AAA_16"/>
</dbReference>
<protein>
    <recommendedName>
        <fullName evidence="3">Guanylate cyclase domain-containing protein</fullName>
    </recommendedName>
</protein>
<dbReference type="PROSITE" id="PS50125">
    <property type="entry name" value="GUANYLATE_CYCLASE_2"/>
    <property type="match status" value="1"/>
</dbReference>
<dbReference type="PANTHER" id="PTHR16305">
    <property type="entry name" value="TESTICULAR SOLUBLE ADENYLYL CYCLASE"/>
    <property type="match status" value="1"/>
</dbReference>
<dbReference type="Gene3D" id="3.40.50.300">
    <property type="entry name" value="P-loop containing nucleotide triphosphate hydrolases"/>
    <property type="match status" value="1"/>
</dbReference>
<evidence type="ECO:0000259" key="3">
    <source>
        <dbReference type="PROSITE" id="PS50125"/>
    </source>
</evidence>
<dbReference type="GO" id="GO:0005737">
    <property type="term" value="C:cytoplasm"/>
    <property type="evidence" value="ECO:0007669"/>
    <property type="project" value="TreeGrafter"/>
</dbReference>
<dbReference type="PANTHER" id="PTHR16305:SF28">
    <property type="entry name" value="GUANYLATE CYCLASE DOMAIN-CONTAINING PROTEIN"/>
    <property type="match status" value="1"/>
</dbReference>
<dbReference type="GO" id="GO:0035556">
    <property type="term" value="P:intracellular signal transduction"/>
    <property type="evidence" value="ECO:0007669"/>
    <property type="project" value="InterPro"/>
</dbReference>
<sequence>MTAARLLCGACGAQYSPTAKFCGQCGVRLTQATHSAEYKQVTVLFADVVHSMDIAAAVGPERLREIMAELVDCAAVVVQRYAGTVDKFTGDGIMAVFGAPMALEDHAVRACMAALGVQEQARRIAAEVQQRDGVDLELRVGLNSGQVIAGEIGSGSFGYTAIGEQVGLAQRMESVAPPGGVMLSESTASLVEYDFALGAKEFVLIKGSVDAVPARRLLSPSAERRVGRRRSRLVGRESETVVISTILDKALKGIGSVVTLSGPPGVGKTRLVRESVSAAETRGFEVFSTYCESHTREISFHVISRLLRAIFGIGGLTSEAARMRVGAAAPQVDAEDLLLLDELLGIRDTDIPLPDISPDARRRRLIELIKAVLRGRPSPAVYVVEDAHWLDSVSESMLADLAANSLQMRAMVLITYRPEYRGTLSDLAEAESIVLAPLSDSNIKELLGELLGVDASVGRLSMVVAERAAGIPFCAEEIVRDLAERGEIEGEPGDYLCRREIDDVHVPPTLQAAIGDRIDRLSATAKLTLNAAAVIGSRFRAELLERLLGLTDLTPLIEAGLVDQVTYGDDAEYAFHHPLTQKVAYESQLKAARSDLHRRVAAMMQQTNVAVTGEGAAMIATQYESAGEPSQAFEWFMRAATGYGPRDIRAARGMWEQAVRVADQLPADHPNGLAMRISPRAFLCGSAFRVGGVPETTGFEELRDYTAAAGDKKSLAVGMAGYLNTLTFNSRHREAVHMASEFAALVESIGEPEMVVGLLYGAAQANWEAGEVVESQRLAQRIIDLADGDPVMGNFVIGSPLAWAMSLRGISAMALGRSGWRADIELGIAMARSYDPTTRILAEMYKFVPAMGNAIVPDAEDISLTSESLQIALQSGDNSAVAFAYMNRAAALLHSPEGDRAAGIEALTAAREMIVREKLSLTLRRLTDIEFARAKLRSGELDGAIALARQVLDEQFATDETMFRGPATAVLGEALLRRGTDSDVDEAEKSVDRLAAVPTDPGFVLHELPLLRLRALLARNRGDELGYRQFLAHFREKALAADFEGYLAQADAMG</sequence>
<accession>A0A1A3BMP9</accession>
<keyword evidence="2" id="KW-0067">ATP-binding</keyword>
<comment type="caution">
    <text evidence="4">The sequence shown here is derived from an EMBL/GenBank/DDBJ whole genome shotgun (WGS) entry which is preliminary data.</text>
</comment>
<dbReference type="SUPFAM" id="SSF55073">
    <property type="entry name" value="Nucleotide cyclase"/>
    <property type="match status" value="1"/>
</dbReference>
<evidence type="ECO:0000256" key="2">
    <source>
        <dbReference type="ARBA" id="ARBA00022840"/>
    </source>
</evidence>
<dbReference type="GO" id="GO:0009190">
    <property type="term" value="P:cyclic nucleotide biosynthetic process"/>
    <property type="evidence" value="ECO:0007669"/>
    <property type="project" value="InterPro"/>
</dbReference>
<dbReference type="InterPro" id="IPR001054">
    <property type="entry name" value="A/G_cyclase"/>
</dbReference>
<evidence type="ECO:0000313" key="5">
    <source>
        <dbReference type="Proteomes" id="UP000093795"/>
    </source>
</evidence>
<dbReference type="EMBL" id="LZKQ01000292">
    <property type="protein sequence ID" value="OBI75598.1"/>
    <property type="molecule type" value="Genomic_DNA"/>
</dbReference>
<gene>
    <name evidence="4" type="ORF">A9X01_04645</name>
</gene>
<keyword evidence="1" id="KW-0547">Nucleotide-binding</keyword>
<name>A0A1A3BMP9_MYCAS</name>
<dbReference type="Pfam" id="PF13191">
    <property type="entry name" value="AAA_16"/>
    <property type="match status" value="1"/>
</dbReference>
<dbReference type="SMART" id="SM00044">
    <property type="entry name" value="CYCc"/>
    <property type="match status" value="1"/>
</dbReference>
<dbReference type="Proteomes" id="UP000093795">
    <property type="component" value="Unassembled WGS sequence"/>
</dbReference>
<dbReference type="Gene3D" id="3.30.70.1230">
    <property type="entry name" value="Nucleotide cyclase"/>
    <property type="match status" value="1"/>
</dbReference>